<reference evidence="2 3" key="1">
    <citation type="journal article" date="2021" name="Environ. Microbiol.">
        <title>Genetic insights into the dark matter of the mammalian gut microbiota through targeted genome reconstruction.</title>
        <authorList>
            <person name="Lugli G.A."/>
            <person name="Alessandri G."/>
            <person name="Milani C."/>
            <person name="Viappiani A."/>
            <person name="Fontana F."/>
            <person name="Tarracchini C."/>
            <person name="Mancabelli L."/>
            <person name="Argentini C."/>
            <person name="Ruiz L."/>
            <person name="Margolles A."/>
            <person name="van Sinderen D."/>
            <person name="Turroni F."/>
            <person name="Ventura M."/>
        </authorList>
    </citation>
    <scope>NUCLEOTIDE SEQUENCE [LARGE SCALE GENOMIC DNA]</scope>
    <source>
        <strain evidence="2 3">MA1</strain>
    </source>
</reference>
<sequence length="76" mass="8564">MAQVEPSNVDKRYFPGVLWITWHYRKRENFHHEMRFPGFLALASAQCKKSGMSRLVPGIICGAIAVFVGVGSLLSR</sequence>
<keyword evidence="3" id="KW-1185">Reference proteome</keyword>
<proteinExistence type="predicted"/>
<dbReference type="Proteomes" id="UP000710815">
    <property type="component" value="Unassembled WGS sequence"/>
</dbReference>
<accession>A0ABS9VYT2</accession>
<reference evidence="2 3" key="2">
    <citation type="journal article" date="2021" name="Syst. Appl. Microbiol.">
        <title>Phylogenetic classification of ten novel species belonging to the genus Bifidobacterium comprising B. phasiani sp. nov., B. pongonis sp. nov., B. saguinibicoloris sp. nov., B. colobi sp. nov., B. simiiventris sp. nov., B. santillanense sp. nov., B. miconis sp. nov., B. amazonense sp. nov., B. pluvialisilvae sp. nov., and B. miconisargentati sp. nov.</title>
        <authorList>
            <person name="Lugli G.A."/>
            <person name="Calvete-Torre I."/>
            <person name="Alessandri G."/>
            <person name="Milani C."/>
            <person name="Turroni F."/>
            <person name="Laiolo P."/>
            <person name="Ossiprandi M.C."/>
            <person name="Margolles A."/>
            <person name="Ruiz L."/>
            <person name="Ventura M."/>
        </authorList>
    </citation>
    <scope>NUCLEOTIDE SEQUENCE [LARGE SCALE GENOMIC DNA]</scope>
    <source>
        <strain evidence="2 3">MA1</strain>
    </source>
</reference>
<dbReference type="EMBL" id="JAFEJT020000069">
    <property type="protein sequence ID" value="MCH9276965.1"/>
    <property type="molecule type" value="Genomic_DNA"/>
</dbReference>
<protein>
    <submittedName>
        <fullName evidence="2">Uncharacterized protein</fullName>
    </submittedName>
</protein>
<dbReference type="RefSeq" id="WP_241514869.1">
    <property type="nucleotide sequence ID" value="NZ_JAFEJT020000069.1"/>
</dbReference>
<gene>
    <name evidence="2" type="ORF">JS533_011930</name>
</gene>
<evidence type="ECO:0000256" key="1">
    <source>
        <dbReference type="SAM" id="Phobius"/>
    </source>
</evidence>
<evidence type="ECO:0000313" key="3">
    <source>
        <dbReference type="Proteomes" id="UP000710815"/>
    </source>
</evidence>
<evidence type="ECO:0000313" key="2">
    <source>
        <dbReference type="EMBL" id="MCH9276965.1"/>
    </source>
</evidence>
<keyword evidence="1" id="KW-0472">Membrane</keyword>
<keyword evidence="1" id="KW-1133">Transmembrane helix</keyword>
<keyword evidence="1" id="KW-0812">Transmembrane</keyword>
<name>A0ABS9VYT2_9BIFI</name>
<comment type="caution">
    <text evidence="2">The sequence shown here is derived from an EMBL/GenBank/DDBJ whole genome shotgun (WGS) entry which is preliminary data.</text>
</comment>
<organism evidence="2 3">
    <name type="scientific">Bifidobacterium amazonense</name>
    <dbReference type="NCBI Taxonomy" id="2809027"/>
    <lineage>
        <taxon>Bacteria</taxon>
        <taxon>Bacillati</taxon>
        <taxon>Actinomycetota</taxon>
        <taxon>Actinomycetes</taxon>
        <taxon>Bifidobacteriales</taxon>
        <taxon>Bifidobacteriaceae</taxon>
        <taxon>Bifidobacterium</taxon>
    </lineage>
</organism>
<feature type="transmembrane region" description="Helical" evidence="1">
    <location>
        <begin position="55"/>
        <end position="74"/>
    </location>
</feature>